<name>A0A6J5L5T8_9CAUD</name>
<sequence length="79" mass="8999">MAAFYFWCDVCDVQVRKYLNKTPVDEACPTCNGPLRRTVQAASTRVVEMLDNGVMRRSVERLADAERLFKDRSKQGSTP</sequence>
<proteinExistence type="predicted"/>
<evidence type="ECO:0000313" key="1">
    <source>
        <dbReference type="EMBL" id="CAB4127259.1"/>
    </source>
</evidence>
<reference evidence="1" key="1">
    <citation type="submission" date="2020-04" db="EMBL/GenBank/DDBJ databases">
        <authorList>
            <person name="Chiriac C."/>
            <person name="Salcher M."/>
            <person name="Ghai R."/>
            <person name="Kavagutti S V."/>
        </authorList>
    </citation>
    <scope>NUCLEOTIDE SEQUENCE</scope>
</reference>
<accession>A0A6J5L5T8</accession>
<dbReference type="EMBL" id="LR796209">
    <property type="protein sequence ID" value="CAB4127259.1"/>
    <property type="molecule type" value="Genomic_DNA"/>
</dbReference>
<protein>
    <submittedName>
        <fullName evidence="1">Uncharacterized protein</fullName>
    </submittedName>
</protein>
<gene>
    <name evidence="1" type="ORF">UFOVP75_107</name>
</gene>
<organism evidence="1">
    <name type="scientific">uncultured Caudovirales phage</name>
    <dbReference type="NCBI Taxonomy" id="2100421"/>
    <lineage>
        <taxon>Viruses</taxon>
        <taxon>Duplodnaviria</taxon>
        <taxon>Heunggongvirae</taxon>
        <taxon>Uroviricota</taxon>
        <taxon>Caudoviricetes</taxon>
        <taxon>Peduoviridae</taxon>
        <taxon>Maltschvirus</taxon>
        <taxon>Maltschvirus maltsch</taxon>
    </lineage>
</organism>